<accession>A0ABX1W270</accession>
<evidence type="ECO:0000256" key="1">
    <source>
        <dbReference type="SAM" id="Phobius"/>
    </source>
</evidence>
<dbReference type="Proteomes" id="UP000566071">
    <property type="component" value="Unassembled WGS sequence"/>
</dbReference>
<proteinExistence type="predicted"/>
<dbReference type="PROSITE" id="PS51352">
    <property type="entry name" value="THIOREDOXIN_2"/>
    <property type="match status" value="1"/>
</dbReference>
<dbReference type="InterPro" id="IPR013766">
    <property type="entry name" value="Thioredoxin_domain"/>
</dbReference>
<dbReference type="PANTHER" id="PTHR42852">
    <property type="entry name" value="THIOL:DISULFIDE INTERCHANGE PROTEIN DSBE"/>
    <property type="match status" value="1"/>
</dbReference>
<dbReference type="CDD" id="cd02966">
    <property type="entry name" value="TlpA_like_family"/>
    <property type="match status" value="1"/>
</dbReference>
<dbReference type="InterPro" id="IPR050553">
    <property type="entry name" value="Thioredoxin_ResA/DsbE_sf"/>
</dbReference>
<keyword evidence="1" id="KW-1133">Transmembrane helix</keyword>
<dbReference type="InterPro" id="IPR013740">
    <property type="entry name" value="Redoxin"/>
</dbReference>
<dbReference type="PANTHER" id="PTHR42852:SF13">
    <property type="entry name" value="PROTEIN DIPZ"/>
    <property type="match status" value="1"/>
</dbReference>
<dbReference type="SUPFAM" id="SSF52833">
    <property type="entry name" value="Thioredoxin-like"/>
    <property type="match status" value="1"/>
</dbReference>
<gene>
    <name evidence="3" type="ORF">HK413_00890</name>
</gene>
<evidence type="ECO:0000259" key="2">
    <source>
        <dbReference type="PROSITE" id="PS51352"/>
    </source>
</evidence>
<keyword evidence="1" id="KW-0472">Membrane</keyword>
<dbReference type="Gene3D" id="3.40.30.10">
    <property type="entry name" value="Glutaredoxin"/>
    <property type="match status" value="1"/>
</dbReference>
<keyword evidence="4" id="KW-1185">Reference proteome</keyword>
<sequence length="203" mass="22352">MENKPLSYKTRSIFTVRNLLNGVFAAVIIILLISAPAKALLIKGLMKIGFFQPVLTSAKPVQPGSDLNFVNEKGQSLSLSSLKGKVVVINFWAPRCPPCIAEMSSINQLYLQLKPDTNIVILPVDADNNFGKSLPFMAKNKYVLPVYNTASQIPDVLFAGSLPTTIIIDRSGVIVFRHEGPADYTNKEFVKYLIDLSKTPVKK</sequence>
<dbReference type="EMBL" id="JABFCR010000002">
    <property type="protein sequence ID" value="NNU33095.1"/>
    <property type="molecule type" value="Genomic_DNA"/>
</dbReference>
<feature type="domain" description="Thioredoxin" evidence="2">
    <location>
        <begin position="58"/>
        <end position="198"/>
    </location>
</feature>
<comment type="caution">
    <text evidence="3">The sequence shown here is derived from an EMBL/GenBank/DDBJ whole genome shotgun (WGS) entry which is preliminary data.</text>
</comment>
<dbReference type="Pfam" id="PF08534">
    <property type="entry name" value="Redoxin"/>
    <property type="match status" value="1"/>
</dbReference>
<evidence type="ECO:0000313" key="3">
    <source>
        <dbReference type="EMBL" id="NNU33095.1"/>
    </source>
</evidence>
<reference evidence="3 4" key="1">
    <citation type="submission" date="2020-05" db="EMBL/GenBank/DDBJ databases">
        <authorList>
            <person name="Khan S.A."/>
            <person name="Jeon C.O."/>
            <person name="Chun B.H."/>
        </authorList>
    </citation>
    <scope>NUCLEOTIDE SEQUENCE [LARGE SCALE GENOMIC DNA]</scope>
    <source>
        <strain evidence="3 4">S1162</strain>
    </source>
</reference>
<keyword evidence="1" id="KW-0812">Transmembrane</keyword>
<organism evidence="3 4">
    <name type="scientific">Mucilaginibacter humi</name>
    <dbReference type="NCBI Taxonomy" id="2732510"/>
    <lineage>
        <taxon>Bacteria</taxon>
        <taxon>Pseudomonadati</taxon>
        <taxon>Bacteroidota</taxon>
        <taxon>Sphingobacteriia</taxon>
        <taxon>Sphingobacteriales</taxon>
        <taxon>Sphingobacteriaceae</taxon>
        <taxon>Mucilaginibacter</taxon>
    </lineage>
</organism>
<dbReference type="RefSeq" id="WP_175268796.1">
    <property type="nucleotide sequence ID" value="NZ_JABFCR010000002.1"/>
</dbReference>
<protein>
    <submittedName>
        <fullName evidence="3">TlpA family protein disulfide reductase</fullName>
    </submittedName>
</protein>
<name>A0ABX1W270_9SPHI</name>
<evidence type="ECO:0000313" key="4">
    <source>
        <dbReference type="Proteomes" id="UP000566071"/>
    </source>
</evidence>
<feature type="transmembrane region" description="Helical" evidence="1">
    <location>
        <begin position="20"/>
        <end position="41"/>
    </location>
</feature>
<dbReference type="InterPro" id="IPR036249">
    <property type="entry name" value="Thioredoxin-like_sf"/>
</dbReference>